<dbReference type="VEuPathDB" id="FungiDB:RhiirFUN_007839"/>
<reference evidence="1" key="1">
    <citation type="submission" date="2013-07" db="EMBL/GenBank/DDBJ databases">
        <title>The genome of an arbuscular mycorrhizal fungus provides insights into the evolution of the oldest plant symbiosis.</title>
        <authorList>
            <consortium name="DOE Joint Genome Institute"/>
            <person name="Tisserant E."/>
            <person name="Malbreil M."/>
            <person name="Kuo A."/>
            <person name="Kohler A."/>
            <person name="Symeonidi A."/>
            <person name="Balestrini R."/>
            <person name="Charron P."/>
            <person name="Duensing N."/>
            <person name="Frei-dit-Frey N."/>
            <person name="Gianinazzi-Pearson V."/>
            <person name="Gilbert B."/>
            <person name="Handa Y."/>
            <person name="Hijri M."/>
            <person name="Kaul R."/>
            <person name="Kawaguchi M."/>
            <person name="Krajinski F."/>
            <person name="Lammers P."/>
            <person name="Lapierre D."/>
            <person name="Masclaux F.G."/>
            <person name="Murat C."/>
            <person name="Morin E."/>
            <person name="Ndikumana S."/>
            <person name="Pagni M."/>
            <person name="Petitpierre D."/>
            <person name="Requena N."/>
            <person name="Rosikiewicz P."/>
            <person name="Riley R."/>
            <person name="Saito K."/>
            <person name="San Clemente H."/>
            <person name="Shapiro H."/>
            <person name="van Tuinen D."/>
            <person name="Becard G."/>
            <person name="Bonfante P."/>
            <person name="Paszkowski U."/>
            <person name="Shachar-Hill Y."/>
            <person name="Young J.P."/>
            <person name="Sanders I.R."/>
            <person name="Henrissat B."/>
            <person name="Rensing S.A."/>
            <person name="Grigoriev I.V."/>
            <person name="Corradi N."/>
            <person name="Roux C."/>
            <person name="Martin F."/>
        </authorList>
    </citation>
    <scope>NUCLEOTIDE SEQUENCE</scope>
    <source>
        <strain evidence="1">DAOM 197198</strain>
    </source>
</reference>
<dbReference type="VEuPathDB" id="FungiDB:RhiirFUN_007838"/>
<dbReference type="AlphaFoldDB" id="U9UTE5"/>
<gene>
    <name evidence="1" type="ORF">GLOINDRAFT_15242</name>
</gene>
<protein>
    <submittedName>
        <fullName evidence="1">Uncharacterized protein</fullName>
    </submittedName>
</protein>
<organism evidence="1">
    <name type="scientific">Rhizophagus irregularis (strain DAOM 181602 / DAOM 197198 / MUCL 43194)</name>
    <name type="common">Arbuscular mycorrhizal fungus</name>
    <name type="synonym">Glomus intraradices</name>
    <dbReference type="NCBI Taxonomy" id="747089"/>
    <lineage>
        <taxon>Eukaryota</taxon>
        <taxon>Fungi</taxon>
        <taxon>Fungi incertae sedis</taxon>
        <taxon>Mucoromycota</taxon>
        <taxon>Glomeromycotina</taxon>
        <taxon>Glomeromycetes</taxon>
        <taxon>Glomerales</taxon>
        <taxon>Glomeraceae</taxon>
        <taxon>Rhizophagus</taxon>
    </lineage>
</organism>
<sequence length="162" mass="19784">MYYTLYYHSQHGPYFDDDIVIWNSRIFKIRYSEDHFSMLYYEDLWVVDSKGSFIKLIEIVRKEKDISTQTTTTVKVLPAGDELLRVINNSLFNNYWNISFSDKWNFSMEGVKKFLKDWKSKNRLPIKFTPYYHNERNFYWTVEHDRLVESRRLQSIFNQSKS</sequence>
<proteinExistence type="predicted"/>
<dbReference type="EMBL" id="KI274617">
    <property type="protein sequence ID" value="ESA23635.1"/>
    <property type="molecule type" value="Genomic_DNA"/>
</dbReference>
<name>U9UTE5_RHIID</name>
<dbReference type="HOGENOM" id="CLU_1636267_0_0_1"/>
<accession>U9UTE5</accession>
<evidence type="ECO:0000313" key="1">
    <source>
        <dbReference type="EMBL" id="ESA23635.1"/>
    </source>
</evidence>